<dbReference type="NCBIfam" id="TIGR01764">
    <property type="entry name" value="excise"/>
    <property type="match status" value="1"/>
</dbReference>
<dbReference type="SUPFAM" id="SSF46955">
    <property type="entry name" value="Putative DNA-binding domain"/>
    <property type="match status" value="1"/>
</dbReference>
<dbReference type="Pfam" id="PF12728">
    <property type="entry name" value="HTH_17"/>
    <property type="match status" value="1"/>
</dbReference>
<dbReference type="InterPro" id="IPR009061">
    <property type="entry name" value="DNA-bd_dom_put_sf"/>
</dbReference>
<proteinExistence type="predicted"/>
<evidence type="ECO:0000313" key="3">
    <source>
        <dbReference type="Proteomes" id="UP000310506"/>
    </source>
</evidence>
<reference evidence="2 3" key="1">
    <citation type="submission" date="2019-01" db="EMBL/GenBank/DDBJ databases">
        <title>Vagococcus silagei sp. nov. isolated from brewer's grain.</title>
        <authorList>
            <person name="Guu J.-R."/>
        </authorList>
    </citation>
    <scope>NUCLEOTIDE SEQUENCE [LARGE SCALE GENOMIC DNA]</scope>
    <source>
        <strain evidence="2 3">2B-2</strain>
    </source>
</reference>
<dbReference type="InterPro" id="IPR000551">
    <property type="entry name" value="MerR-type_HTH_dom"/>
</dbReference>
<dbReference type="GO" id="GO:0003677">
    <property type="term" value="F:DNA binding"/>
    <property type="evidence" value="ECO:0007669"/>
    <property type="project" value="UniProtKB-KW"/>
</dbReference>
<dbReference type="InterPro" id="IPR041657">
    <property type="entry name" value="HTH_17"/>
</dbReference>
<sequence>MLTVEQLAEELNVTTRTIRNYLKEGKLTGTKVGGQWRFTEQNIYDFFGKTDDLNEENNLALNYLKQVPELNQGLTVLTFQFDSDQAISLFRDKTLAHFNLMYAESSVTKKFNYQLLPQKFIRITLTGPNYYLIDFSTWITHHFELLNLK</sequence>
<dbReference type="RefSeq" id="WP_136136820.1">
    <property type="nucleotide sequence ID" value="NZ_SDGV01000014.1"/>
</dbReference>
<dbReference type="GO" id="GO:0006355">
    <property type="term" value="P:regulation of DNA-templated transcription"/>
    <property type="evidence" value="ECO:0007669"/>
    <property type="project" value="InterPro"/>
</dbReference>
<dbReference type="InterPro" id="IPR010093">
    <property type="entry name" value="SinI_DNA-bd"/>
</dbReference>
<gene>
    <name evidence="2" type="ORF">ESZ54_06305</name>
</gene>
<dbReference type="EMBL" id="SDGV01000014">
    <property type="protein sequence ID" value="THB61357.1"/>
    <property type="molecule type" value="Genomic_DNA"/>
</dbReference>
<evidence type="ECO:0000259" key="1">
    <source>
        <dbReference type="PROSITE" id="PS50937"/>
    </source>
</evidence>
<evidence type="ECO:0000313" key="2">
    <source>
        <dbReference type="EMBL" id="THB61357.1"/>
    </source>
</evidence>
<comment type="caution">
    <text evidence="2">The sequence shown here is derived from an EMBL/GenBank/DDBJ whole genome shotgun (WGS) entry which is preliminary data.</text>
</comment>
<dbReference type="Proteomes" id="UP000310506">
    <property type="component" value="Unassembled WGS sequence"/>
</dbReference>
<protein>
    <submittedName>
        <fullName evidence="2">DNA-binding protein</fullName>
    </submittedName>
</protein>
<keyword evidence="2" id="KW-0238">DNA-binding</keyword>
<dbReference type="Gene3D" id="1.10.1660.10">
    <property type="match status" value="1"/>
</dbReference>
<dbReference type="AlphaFoldDB" id="A0A4S3B4X7"/>
<accession>A0A4S3B4X7</accession>
<feature type="domain" description="HTH merR-type" evidence="1">
    <location>
        <begin position="1"/>
        <end position="25"/>
    </location>
</feature>
<organism evidence="2 3">
    <name type="scientific">Vagococcus silagei</name>
    <dbReference type="NCBI Taxonomy" id="2508885"/>
    <lineage>
        <taxon>Bacteria</taxon>
        <taxon>Bacillati</taxon>
        <taxon>Bacillota</taxon>
        <taxon>Bacilli</taxon>
        <taxon>Lactobacillales</taxon>
        <taxon>Enterococcaceae</taxon>
        <taxon>Vagococcus</taxon>
    </lineage>
</organism>
<name>A0A4S3B4X7_9ENTE</name>
<keyword evidence="3" id="KW-1185">Reference proteome</keyword>
<dbReference type="OrthoDB" id="515428at2"/>
<dbReference type="PROSITE" id="PS50937">
    <property type="entry name" value="HTH_MERR_2"/>
    <property type="match status" value="1"/>
</dbReference>